<dbReference type="Pfam" id="PF26605">
    <property type="entry name" value="WLGC"/>
    <property type="match status" value="1"/>
</dbReference>
<feature type="non-terminal residue" evidence="2">
    <location>
        <position position="1"/>
    </location>
</feature>
<dbReference type="AlphaFoldDB" id="G5AG62"/>
<proteinExistence type="predicted"/>
<evidence type="ECO:0000313" key="3">
    <source>
        <dbReference type="Proteomes" id="UP000002640"/>
    </source>
</evidence>
<evidence type="ECO:0000259" key="1">
    <source>
        <dbReference type="Pfam" id="PF26605"/>
    </source>
</evidence>
<name>G5AG62_PHYSP</name>
<dbReference type="KEGG" id="psoj:PHYSODRAFT_533878"/>
<dbReference type="OMA" id="NTSHYLC"/>
<gene>
    <name evidence="2" type="ORF">PHYSODRAFT_533878</name>
</gene>
<dbReference type="RefSeq" id="XP_009539105.1">
    <property type="nucleotide sequence ID" value="XM_009540810.1"/>
</dbReference>
<dbReference type="GeneID" id="20661918"/>
<dbReference type="Proteomes" id="UP000002640">
    <property type="component" value="Unassembled WGS sequence"/>
</dbReference>
<organism evidence="2 3">
    <name type="scientific">Phytophthora sojae (strain P6497)</name>
    <name type="common">Soybean stem and root rot agent</name>
    <name type="synonym">Phytophthora megasperma f. sp. glycines</name>
    <dbReference type="NCBI Taxonomy" id="1094619"/>
    <lineage>
        <taxon>Eukaryota</taxon>
        <taxon>Sar</taxon>
        <taxon>Stramenopiles</taxon>
        <taxon>Oomycota</taxon>
        <taxon>Peronosporomycetes</taxon>
        <taxon>Peronosporales</taxon>
        <taxon>Peronosporaceae</taxon>
        <taxon>Phytophthora</taxon>
    </lineage>
</organism>
<feature type="domain" description="WLGC" evidence="1">
    <location>
        <begin position="132"/>
        <end position="191"/>
    </location>
</feature>
<protein>
    <recommendedName>
        <fullName evidence="1">WLGC domain-containing protein</fullName>
    </recommendedName>
</protein>
<dbReference type="InterPro" id="IPR058256">
    <property type="entry name" value="WLGC"/>
</dbReference>
<reference evidence="2 3" key="1">
    <citation type="journal article" date="2006" name="Science">
        <title>Phytophthora genome sequences uncover evolutionary origins and mechanisms of pathogenesis.</title>
        <authorList>
            <person name="Tyler B.M."/>
            <person name="Tripathy S."/>
            <person name="Zhang X."/>
            <person name="Dehal P."/>
            <person name="Jiang R.H."/>
            <person name="Aerts A."/>
            <person name="Arredondo F.D."/>
            <person name="Baxter L."/>
            <person name="Bensasson D."/>
            <person name="Beynon J.L."/>
            <person name="Chapman J."/>
            <person name="Damasceno C.M."/>
            <person name="Dorrance A.E."/>
            <person name="Dou D."/>
            <person name="Dickerman A.W."/>
            <person name="Dubchak I.L."/>
            <person name="Garbelotto M."/>
            <person name="Gijzen M."/>
            <person name="Gordon S.G."/>
            <person name="Govers F."/>
            <person name="Grunwald N.J."/>
            <person name="Huang W."/>
            <person name="Ivors K.L."/>
            <person name="Jones R.W."/>
            <person name="Kamoun S."/>
            <person name="Krampis K."/>
            <person name="Lamour K.H."/>
            <person name="Lee M.K."/>
            <person name="McDonald W.H."/>
            <person name="Medina M."/>
            <person name="Meijer H.J."/>
            <person name="Nordberg E.K."/>
            <person name="Maclean D.J."/>
            <person name="Ospina-Giraldo M.D."/>
            <person name="Morris P.F."/>
            <person name="Phuntumart V."/>
            <person name="Putnam N.H."/>
            <person name="Rash S."/>
            <person name="Rose J.K."/>
            <person name="Sakihama Y."/>
            <person name="Salamov A.A."/>
            <person name="Savidor A."/>
            <person name="Scheuring C.F."/>
            <person name="Smith B.M."/>
            <person name="Sobral B.W."/>
            <person name="Terry A."/>
            <person name="Torto-Alalibo T.A."/>
            <person name="Win J."/>
            <person name="Xu Z."/>
            <person name="Zhang H."/>
            <person name="Grigoriev I.V."/>
            <person name="Rokhsar D.S."/>
            <person name="Boore J.L."/>
        </authorList>
    </citation>
    <scope>NUCLEOTIDE SEQUENCE [LARGE SCALE GENOMIC DNA]</scope>
    <source>
        <strain evidence="2 3">P6497</strain>
    </source>
</reference>
<dbReference type="InParanoid" id="G5AG62"/>
<evidence type="ECO:0000313" key="2">
    <source>
        <dbReference type="EMBL" id="EGZ05574.1"/>
    </source>
</evidence>
<sequence>IPRHEWSTNLKMLSIALMLSLEDIPSLETLRKLKRVFLTGDTALLRVPTLSSSVHLGTFVIVDATACCNGYIGPCNTSHYLCPSPSSCLDTSDPHNQPGNSVTQQLLDTVGVATCRLPGAPSDFLVTPTRQQVEECDGVMYKQCKAGMCYSSRMQVVACQSVKLHEAVRRREIRLGIGQPCDAEVEKWLGCWQTEATSD</sequence>
<dbReference type="EMBL" id="JH159166">
    <property type="protein sequence ID" value="EGZ05574.1"/>
    <property type="molecule type" value="Genomic_DNA"/>
</dbReference>
<keyword evidence="3" id="KW-1185">Reference proteome</keyword>
<accession>G5AG62</accession>